<evidence type="ECO:0000313" key="3">
    <source>
        <dbReference type="WBParaSite" id="Pan_g19390.t1"/>
    </source>
</evidence>
<dbReference type="WBParaSite" id="Pan_g19390.t1">
    <property type="protein sequence ID" value="Pan_g19390.t1"/>
    <property type="gene ID" value="Pan_g19390"/>
</dbReference>
<feature type="transmembrane region" description="Helical" evidence="1">
    <location>
        <begin position="214"/>
        <end position="238"/>
    </location>
</feature>
<organism evidence="2 3">
    <name type="scientific">Panagrellus redivivus</name>
    <name type="common">Microworm</name>
    <dbReference type="NCBI Taxonomy" id="6233"/>
    <lineage>
        <taxon>Eukaryota</taxon>
        <taxon>Metazoa</taxon>
        <taxon>Ecdysozoa</taxon>
        <taxon>Nematoda</taxon>
        <taxon>Chromadorea</taxon>
        <taxon>Rhabditida</taxon>
        <taxon>Tylenchina</taxon>
        <taxon>Panagrolaimomorpha</taxon>
        <taxon>Panagrolaimoidea</taxon>
        <taxon>Panagrolaimidae</taxon>
        <taxon>Panagrellus</taxon>
    </lineage>
</organism>
<proteinExistence type="predicted"/>
<dbReference type="Pfam" id="PF10318">
    <property type="entry name" value="7TM_GPCR_Srh"/>
    <property type="match status" value="1"/>
</dbReference>
<keyword evidence="2" id="KW-1185">Reference proteome</keyword>
<sequence>MMGSYLALYAAGVYGYFATKETSYLLLFLAFAGCMHIFFGIFLSLFNRFVFLFRPHLKEKLHNKYTLSIIVLIHVACDALMVWGAESSVDLHRYTTYTSIDELMLNETGHTFDKWLETGDRFLYVSEFEGRLRAFSFIILCVLIVIFFTLIGIVIWFTVNVFVFKRTSKTMSSNSADLLMTVLVQTGSCLFFVFIPAIVMLACWTFAIDGSGNAVNVLLLLFSVNGTADMIAMLYFLLERKLYNK</sequence>
<evidence type="ECO:0000256" key="1">
    <source>
        <dbReference type="SAM" id="Phobius"/>
    </source>
</evidence>
<keyword evidence="1" id="KW-1133">Transmembrane helix</keyword>
<evidence type="ECO:0000313" key="2">
    <source>
        <dbReference type="Proteomes" id="UP000492821"/>
    </source>
</evidence>
<feature type="transmembrane region" description="Helical" evidence="1">
    <location>
        <begin position="134"/>
        <end position="157"/>
    </location>
</feature>
<reference evidence="3" key="2">
    <citation type="submission" date="2020-10" db="UniProtKB">
        <authorList>
            <consortium name="WormBaseParasite"/>
        </authorList>
    </citation>
    <scope>IDENTIFICATION</scope>
</reference>
<dbReference type="Proteomes" id="UP000492821">
    <property type="component" value="Unassembled WGS sequence"/>
</dbReference>
<feature type="transmembrane region" description="Helical" evidence="1">
    <location>
        <begin position="178"/>
        <end position="208"/>
    </location>
</feature>
<keyword evidence="1" id="KW-0812">Transmembrane</keyword>
<reference evidence="2" key="1">
    <citation type="journal article" date="2013" name="Genetics">
        <title>The draft genome and transcriptome of Panagrellus redivivus are shaped by the harsh demands of a free-living lifestyle.</title>
        <authorList>
            <person name="Srinivasan J."/>
            <person name="Dillman A.R."/>
            <person name="Macchietto M.G."/>
            <person name="Heikkinen L."/>
            <person name="Lakso M."/>
            <person name="Fracchia K.M."/>
            <person name="Antoshechkin I."/>
            <person name="Mortazavi A."/>
            <person name="Wong G."/>
            <person name="Sternberg P.W."/>
        </authorList>
    </citation>
    <scope>NUCLEOTIDE SEQUENCE [LARGE SCALE GENOMIC DNA]</scope>
    <source>
        <strain evidence="2">MT8872</strain>
    </source>
</reference>
<feature type="transmembrane region" description="Helical" evidence="1">
    <location>
        <begin position="65"/>
        <end position="85"/>
    </location>
</feature>
<dbReference type="InterPro" id="IPR019422">
    <property type="entry name" value="7TM_GPCR_serpentine_rcpt_Srh"/>
</dbReference>
<keyword evidence="1" id="KW-0472">Membrane</keyword>
<feature type="transmembrane region" description="Helical" evidence="1">
    <location>
        <begin position="25"/>
        <end position="53"/>
    </location>
</feature>
<protein>
    <submittedName>
        <fullName evidence="3">G_PROTEIN_RECEP_F1_2 domain-containing protein</fullName>
    </submittedName>
</protein>
<accession>A0A7E4VCM9</accession>
<dbReference type="AlphaFoldDB" id="A0A7E4VCM9"/>
<name>A0A7E4VCM9_PANRE</name>